<reference evidence="1 2" key="1">
    <citation type="submission" date="2017-01" db="EMBL/GenBank/DDBJ databases">
        <authorList>
            <person name="Mah S.A."/>
            <person name="Swanson W.J."/>
            <person name="Moy G.W."/>
            <person name="Vacquier V.D."/>
        </authorList>
    </citation>
    <scope>NUCLEOTIDE SEQUENCE [LARGE SCALE GENOMIC DNA]</scope>
    <source>
        <strain evidence="1 2">DSM 21219</strain>
    </source>
</reference>
<dbReference type="STRING" id="515897.SAMN05421849_1919"/>
<name>A0A1R3X0Y7_9RHOB</name>
<dbReference type="Proteomes" id="UP000192455">
    <property type="component" value="Unassembled WGS sequence"/>
</dbReference>
<evidence type="ECO:0000313" key="2">
    <source>
        <dbReference type="Proteomes" id="UP000192455"/>
    </source>
</evidence>
<gene>
    <name evidence="1" type="ORF">SAMN05421849_1919</name>
</gene>
<organism evidence="1 2">
    <name type="scientific">Pontibaca methylaminivorans</name>
    <dbReference type="NCBI Taxonomy" id="515897"/>
    <lineage>
        <taxon>Bacteria</taxon>
        <taxon>Pseudomonadati</taxon>
        <taxon>Pseudomonadota</taxon>
        <taxon>Alphaproteobacteria</taxon>
        <taxon>Rhodobacterales</taxon>
        <taxon>Roseobacteraceae</taxon>
        <taxon>Pontibaca</taxon>
    </lineage>
</organism>
<evidence type="ECO:0000313" key="1">
    <source>
        <dbReference type="EMBL" id="SIT83497.1"/>
    </source>
</evidence>
<dbReference type="EMBL" id="FTPS01000001">
    <property type="protein sequence ID" value="SIT83497.1"/>
    <property type="molecule type" value="Genomic_DNA"/>
</dbReference>
<protein>
    <submittedName>
        <fullName evidence="1">Phage DNA packaging protein, Nu1 subunit of terminase</fullName>
    </submittedName>
</protein>
<dbReference type="AlphaFoldDB" id="A0A1R3X0Y7"/>
<sequence>MRILDELALDGERLHRIGGKDLCELLGLSSGMLTQLKKRGIAVHLGHDAYDLEETVRNYVTHLRGIASGRGGEAETLTLTGERARLARAQAEAVEMKNAVQRGELVAAADVERAWGDVLRQVRARILAVPSRVQASQTLAPTDVEMIDRELRAALTELGHADD</sequence>
<accession>A0A1R3X0Y7</accession>
<dbReference type="RefSeq" id="WP_076649648.1">
    <property type="nucleotide sequence ID" value="NZ_FTPS01000001.1"/>
</dbReference>
<keyword evidence="2" id="KW-1185">Reference proteome</keyword>
<dbReference type="OrthoDB" id="7867235at2"/>
<proteinExistence type="predicted"/>